<name>A0ABR1QEN0_9PEZI</name>
<reference evidence="1 2" key="1">
    <citation type="submission" date="2023-01" db="EMBL/GenBank/DDBJ databases">
        <title>Analysis of 21 Apiospora genomes using comparative genomics revels a genus with tremendous synthesis potential of carbohydrate active enzymes and secondary metabolites.</title>
        <authorList>
            <person name="Sorensen T."/>
        </authorList>
    </citation>
    <scope>NUCLEOTIDE SEQUENCE [LARGE SCALE GENOMIC DNA]</scope>
    <source>
        <strain evidence="1 2">CBS 24483</strain>
    </source>
</reference>
<evidence type="ECO:0000313" key="1">
    <source>
        <dbReference type="EMBL" id="KAK7952433.1"/>
    </source>
</evidence>
<dbReference type="EMBL" id="JAQQWE010000005">
    <property type="protein sequence ID" value="KAK7952433.1"/>
    <property type="molecule type" value="Genomic_DNA"/>
</dbReference>
<dbReference type="GeneID" id="92077445"/>
<proteinExistence type="predicted"/>
<organism evidence="1 2">
    <name type="scientific">Apiospora aurea</name>
    <dbReference type="NCBI Taxonomy" id="335848"/>
    <lineage>
        <taxon>Eukaryota</taxon>
        <taxon>Fungi</taxon>
        <taxon>Dikarya</taxon>
        <taxon>Ascomycota</taxon>
        <taxon>Pezizomycotina</taxon>
        <taxon>Sordariomycetes</taxon>
        <taxon>Xylariomycetidae</taxon>
        <taxon>Amphisphaeriales</taxon>
        <taxon>Apiosporaceae</taxon>
        <taxon>Apiospora</taxon>
    </lineage>
</organism>
<protein>
    <submittedName>
        <fullName evidence="1">Uncharacterized protein</fullName>
    </submittedName>
</protein>
<comment type="caution">
    <text evidence="1">The sequence shown here is derived from an EMBL/GenBank/DDBJ whole genome shotgun (WGS) entry which is preliminary data.</text>
</comment>
<dbReference type="Proteomes" id="UP001391051">
    <property type="component" value="Unassembled WGS sequence"/>
</dbReference>
<gene>
    <name evidence="1" type="ORF">PG986_008161</name>
</gene>
<keyword evidence="2" id="KW-1185">Reference proteome</keyword>
<sequence>MSNHTQSSRNAAFVGDGDTVRSKNFRRWPLILKVMWEGTTCHVRSRIELLLGEDNRVDYGDPGSVAH</sequence>
<accession>A0ABR1QEN0</accession>
<evidence type="ECO:0000313" key="2">
    <source>
        <dbReference type="Proteomes" id="UP001391051"/>
    </source>
</evidence>
<dbReference type="RefSeq" id="XP_066700495.1">
    <property type="nucleotide sequence ID" value="XM_066844383.1"/>
</dbReference>